<feature type="signal peptide" evidence="2">
    <location>
        <begin position="1"/>
        <end position="16"/>
    </location>
</feature>
<protein>
    <submittedName>
        <fullName evidence="3">Aspergillopepsin-2</fullName>
    </submittedName>
</protein>
<dbReference type="InterPro" id="IPR000250">
    <property type="entry name" value="Peptidase_G1"/>
</dbReference>
<keyword evidence="4" id="KW-1185">Reference proteome</keyword>
<evidence type="ECO:0000256" key="2">
    <source>
        <dbReference type="SAM" id="SignalP"/>
    </source>
</evidence>
<dbReference type="OrthoDB" id="2862635at2759"/>
<dbReference type="InterPro" id="IPR038656">
    <property type="entry name" value="Peptidase_G1_sf"/>
</dbReference>
<evidence type="ECO:0000256" key="1">
    <source>
        <dbReference type="PIRSR" id="PIRSR600250-50"/>
    </source>
</evidence>
<dbReference type="AlphaFoldDB" id="A0A194W424"/>
<feature type="active site" description="Proton acceptor" evidence="1">
    <location>
        <position position="191"/>
    </location>
</feature>
<dbReference type="CDD" id="cd13426">
    <property type="entry name" value="Peptidase_G1"/>
    <property type="match status" value="1"/>
</dbReference>
<dbReference type="Pfam" id="PF01828">
    <property type="entry name" value="Peptidase_A4"/>
    <property type="match status" value="1"/>
</dbReference>
<reference evidence="3" key="1">
    <citation type="submission" date="2014-12" db="EMBL/GenBank/DDBJ databases">
        <title>Genome Sequence of Valsa Canker Pathogens Uncovers a Specific Adaption of Colonization on Woody Bark.</title>
        <authorList>
            <person name="Yin Z."/>
            <person name="Liu H."/>
            <person name="Gao X."/>
            <person name="Li Z."/>
            <person name="Song N."/>
            <person name="Ke X."/>
            <person name="Dai Q."/>
            <person name="Wu Y."/>
            <person name="Sun Y."/>
            <person name="Xu J.-R."/>
            <person name="Kang Z.K."/>
            <person name="Wang L."/>
            <person name="Huang L."/>
        </authorList>
    </citation>
    <scope>NUCLEOTIDE SEQUENCE [LARGE SCALE GENOMIC DNA]</scope>
    <source>
        <strain evidence="3">03-8</strain>
    </source>
</reference>
<dbReference type="EMBL" id="CM003104">
    <property type="protein sequence ID" value="KUI71281.1"/>
    <property type="molecule type" value="Genomic_DNA"/>
</dbReference>
<dbReference type="SUPFAM" id="SSF49899">
    <property type="entry name" value="Concanavalin A-like lectins/glucanases"/>
    <property type="match status" value="1"/>
</dbReference>
<dbReference type="SMR" id="A0A194W424"/>
<dbReference type="Gene3D" id="2.60.120.700">
    <property type="entry name" value="Peptidase G1"/>
    <property type="match status" value="1"/>
</dbReference>
<dbReference type="InterPro" id="IPR013320">
    <property type="entry name" value="ConA-like_dom_sf"/>
</dbReference>
<proteinExistence type="predicted"/>
<dbReference type="PANTHER" id="PTHR37536">
    <property type="entry name" value="PUTATIVE (AFU_ORTHOLOGUE AFUA_3G02970)-RELATED"/>
    <property type="match status" value="1"/>
</dbReference>
<evidence type="ECO:0000313" key="3">
    <source>
        <dbReference type="EMBL" id="KUI71281.1"/>
    </source>
</evidence>
<keyword evidence="2" id="KW-0732">Signal</keyword>
<dbReference type="GO" id="GO:0006508">
    <property type="term" value="P:proteolysis"/>
    <property type="evidence" value="ECO:0007669"/>
    <property type="project" value="InterPro"/>
</dbReference>
<accession>A0A194W424</accession>
<feature type="chain" id="PRO_5008267138" evidence="2">
    <location>
        <begin position="17"/>
        <end position="256"/>
    </location>
</feature>
<dbReference type="PRINTS" id="PR00977">
    <property type="entry name" value="SCYTLDPTASE"/>
</dbReference>
<organism evidence="3 4">
    <name type="scientific">Cytospora mali</name>
    <name type="common">Apple Valsa canker fungus</name>
    <name type="synonym">Valsa mali</name>
    <dbReference type="NCBI Taxonomy" id="578113"/>
    <lineage>
        <taxon>Eukaryota</taxon>
        <taxon>Fungi</taxon>
        <taxon>Dikarya</taxon>
        <taxon>Ascomycota</taxon>
        <taxon>Pezizomycotina</taxon>
        <taxon>Sordariomycetes</taxon>
        <taxon>Sordariomycetidae</taxon>
        <taxon>Diaporthales</taxon>
        <taxon>Cytosporaceae</taxon>
        <taxon>Cytospora</taxon>
    </lineage>
</organism>
<dbReference type="Proteomes" id="UP000078559">
    <property type="component" value="Chromosome 7"/>
</dbReference>
<gene>
    <name evidence="3" type="ORF">VM1G_07080</name>
</gene>
<dbReference type="PANTHER" id="PTHR37536:SF1">
    <property type="entry name" value="ASPERGILLOPEPSIN, PUTAITVE (AFU_ORTHOLOGUE AFUA_7G01200)"/>
    <property type="match status" value="1"/>
</dbReference>
<sequence length="256" mass="27125">MKSFVVLSTLLAVALAAPSPNAVARSIARRREINAHRKATSHAADEELDTNWAGAVVTGENITEAYGSFKVLTANIPTKQETGEDSYTASAWVGLSGYSDCSGLWQAGVDSIIEASGDTSFYAWYEWYPADTQVIDIGTISAGDVINVNVSSSSSTEGSVVLENETTGKSFSKTVTSSDKLCGTDAEWILEDVTFQDDSNGLANFTSVTFSDISMIEGGSTTSSLSSAIIMDIEDDKKNILTSTTITDGTVVVTYI</sequence>
<evidence type="ECO:0000313" key="4">
    <source>
        <dbReference type="Proteomes" id="UP000078559"/>
    </source>
</evidence>
<name>A0A194W424_CYTMA</name>
<dbReference type="GO" id="GO:0070007">
    <property type="term" value="F:glutamic-type endopeptidase activity"/>
    <property type="evidence" value="ECO:0007669"/>
    <property type="project" value="InterPro"/>
</dbReference>